<feature type="region of interest" description="Disordered" evidence="1">
    <location>
        <begin position="1"/>
        <end position="103"/>
    </location>
</feature>
<organism evidence="2 3">
    <name type="scientific">Frankia alni (strain DSM 45986 / CECT 9034 / ACN14a)</name>
    <dbReference type="NCBI Taxonomy" id="326424"/>
    <lineage>
        <taxon>Bacteria</taxon>
        <taxon>Bacillati</taxon>
        <taxon>Actinomycetota</taxon>
        <taxon>Actinomycetes</taxon>
        <taxon>Frankiales</taxon>
        <taxon>Frankiaceae</taxon>
        <taxon>Frankia</taxon>
    </lineage>
</organism>
<evidence type="ECO:0000313" key="2">
    <source>
        <dbReference type="EMBL" id="CAJ62409.1"/>
    </source>
</evidence>
<dbReference type="Proteomes" id="UP000000657">
    <property type="component" value="Chromosome"/>
</dbReference>
<dbReference type="KEGG" id="fal:FRAAL3766"/>
<protein>
    <submittedName>
        <fullName evidence="2">Uncharacterized protein</fullName>
    </submittedName>
</protein>
<dbReference type="EMBL" id="CT573213">
    <property type="protein sequence ID" value="CAJ62409.1"/>
    <property type="molecule type" value="Genomic_DNA"/>
</dbReference>
<dbReference type="STRING" id="326424.FRAAL3766"/>
<name>Q0RJA3_FRAAA</name>
<evidence type="ECO:0000256" key="1">
    <source>
        <dbReference type="SAM" id="MobiDB-lite"/>
    </source>
</evidence>
<feature type="compositionally biased region" description="Basic residues" evidence="1">
    <location>
        <begin position="38"/>
        <end position="48"/>
    </location>
</feature>
<sequence length="103" mass="11314">MYTYQRTVTGPRAEPDAPHPTNATTAHTATTSPTRPRTTQRRTARHPPRLATLGTGPTSLPAFWRTCGSPHPAPRRGDHHSSRHTRPPTAQLPCPISRTVKPL</sequence>
<proteinExistence type="predicted"/>
<keyword evidence="3" id="KW-1185">Reference proteome</keyword>
<reference evidence="2 3" key="1">
    <citation type="journal article" date="2007" name="Genome Res.">
        <title>Genome characteristics of facultatively symbiotic Frankia sp. strains reflect host range and host plant biogeography.</title>
        <authorList>
            <person name="Normand P."/>
            <person name="Lapierre P."/>
            <person name="Tisa L.S."/>
            <person name="Gogarten J.P."/>
            <person name="Alloisio N."/>
            <person name="Bagnarol E."/>
            <person name="Bassi C.A."/>
            <person name="Berry A.M."/>
            <person name="Bickhart D.M."/>
            <person name="Choisne N."/>
            <person name="Couloux A."/>
            <person name="Cournoyer B."/>
            <person name="Cruveiller S."/>
            <person name="Daubin V."/>
            <person name="Demange N."/>
            <person name="Francino M.P."/>
            <person name="Goltsman E."/>
            <person name="Huang Y."/>
            <person name="Kopp O.R."/>
            <person name="Labarre L."/>
            <person name="Lapidus A."/>
            <person name="Lavire C."/>
            <person name="Marechal J."/>
            <person name="Martinez M."/>
            <person name="Mastronunzio J.E."/>
            <person name="Mullin B.C."/>
            <person name="Niemann J."/>
            <person name="Pujic P."/>
            <person name="Rawnsley T."/>
            <person name="Rouy Z."/>
            <person name="Schenowitz C."/>
            <person name="Sellstedt A."/>
            <person name="Tavares F."/>
            <person name="Tomkins J.P."/>
            <person name="Vallenet D."/>
            <person name="Valverde C."/>
            <person name="Wall L.G."/>
            <person name="Wang Y."/>
            <person name="Medigue C."/>
            <person name="Benson D.R."/>
        </authorList>
    </citation>
    <scope>NUCLEOTIDE SEQUENCE [LARGE SCALE GENOMIC DNA]</scope>
    <source>
        <strain evidence="3">DSM 45986 / CECT 9034 / ACN14a</strain>
    </source>
</reference>
<gene>
    <name evidence="2" type="ordered locus">FRAAL3766</name>
</gene>
<dbReference type="HOGENOM" id="CLU_2259650_0_0_11"/>
<evidence type="ECO:0000313" key="3">
    <source>
        <dbReference type="Proteomes" id="UP000000657"/>
    </source>
</evidence>
<feature type="compositionally biased region" description="Low complexity" evidence="1">
    <location>
        <begin position="19"/>
        <end position="37"/>
    </location>
</feature>
<dbReference type="AlphaFoldDB" id="Q0RJA3"/>
<accession>Q0RJA3</accession>